<keyword evidence="2 6" id="KW-0378">Hydrolase</keyword>
<evidence type="ECO:0000259" key="9">
    <source>
        <dbReference type="PROSITE" id="PS51845"/>
    </source>
</evidence>
<feature type="binding site" evidence="4">
    <location>
        <position position="361"/>
    </location>
    <ligand>
        <name>AMP</name>
        <dbReference type="ChEBI" id="CHEBI:456215"/>
    </ligand>
</feature>
<keyword evidence="8" id="KW-0472">Membrane</keyword>
<dbReference type="AlphaFoldDB" id="A0A250WTP3"/>
<evidence type="ECO:0000256" key="6">
    <source>
        <dbReference type="RuleBase" id="RU363067"/>
    </source>
</evidence>
<feature type="transmembrane region" description="Helical" evidence="8">
    <location>
        <begin position="61"/>
        <end position="84"/>
    </location>
</feature>
<dbReference type="InterPro" id="IPR023088">
    <property type="entry name" value="PDEase"/>
</dbReference>
<feature type="region of interest" description="Disordered" evidence="7">
    <location>
        <begin position="463"/>
        <end position="482"/>
    </location>
</feature>
<dbReference type="EMBL" id="BEGY01000006">
    <property type="protein sequence ID" value="GAX74191.1"/>
    <property type="molecule type" value="Genomic_DNA"/>
</dbReference>
<evidence type="ECO:0000256" key="8">
    <source>
        <dbReference type="SAM" id="Phobius"/>
    </source>
</evidence>
<evidence type="ECO:0000256" key="2">
    <source>
        <dbReference type="ARBA" id="ARBA00022801"/>
    </source>
</evidence>
<organism evidence="10 11">
    <name type="scientific">Chlamydomonas eustigma</name>
    <dbReference type="NCBI Taxonomy" id="1157962"/>
    <lineage>
        <taxon>Eukaryota</taxon>
        <taxon>Viridiplantae</taxon>
        <taxon>Chlorophyta</taxon>
        <taxon>core chlorophytes</taxon>
        <taxon>Chlorophyceae</taxon>
        <taxon>CS clade</taxon>
        <taxon>Chlamydomonadales</taxon>
        <taxon>Chlamydomonadaceae</taxon>
        <taxon>Chlamydomonas</taxon>
    </lineage>
</organism>
<dbReference type="STRING" id="1157962.A0A250WTP3"/>
<feature type="binding site" evidence="5">
    <location>
        <position position="360"/>
    </location>
    <ligand>
        <name>Zn(2+)</name>
        <dbReference type="ChEBI" id="CHEBI:29105"/>
        <label>1</label>
    </ligand>
</feature>
<feature type="binding site" evidence="4">
    <location>
        <position position="551"/>
    </location>
    <ligand>
        <name>AMP</name>
        <dbReference type="ChEBI" id="CHEBI:456215"/>
    </ligand>
</feature>
<evidence type="ECO:0000256" key="5">
    <source>
        <dbReference type="PIRSR" id="PIRSR623088-3"/>
    </source>
</evidence>
<dbReference type="PRINTS" id="PR00387">
    <property type="entry name" value="PDIESTERASE1"/>
</dbReference>
<dbReference type="SUPFAM" id="SSF109604">
    <property type="entry name" value="HD-domain/PDEase-like"/>
    <property type="match status" value="1"/>
</dbReference>
<feature type="active site" description="Proton donor" evidence="3">
    <location>
        <position position="318"/>
    </location>
</feature>
<dbReference type="PROSITE" id="PS00126">
    <property type="entry name" value="PDEASE_I_1"/>
    <property type="match status" value="1"/>
</dbReference>
<dbReference type="InterPro" id="IPR003607">
    <property type="entry name" value="HD/PDEase_dom"/>
</dbReference>
<feature type="binding site" evidence="5">
    <location>
        <position position="361"/>
    </location>
    <ligand>
        <name>Zn(2+)</name>
        <dbReference type="ChEBI" id="CHEBI:29105"/>
        <label>1</label>
    </ligand>
</feature>
<feature type="compositionally biased region" description="Basic and acidic residues" evidence="7">
    <location>
        <begin position="123"/>
        <end position="132"/>
    </location>
</feature>
<dbReference type="InterPro" id="IPR023174">
    <property type="entry name" value="PDEase_CS"/>
</dbReference>
<feature type="domain" description="PDEase" evidence="9">
    <location>
        <begin position="240"/>
        <end position="644"/>
    </location>
</feature>
<name>A0A250WTP3_9CHLO</name>
<comment type="caution">
    <text evidence="10">The sequence shown here is derived from an EMBL/GenBank/DDBJ whole genome shotgun (WGS) entry which is preliminary data.</text>
</comment>
<proteinExistence type="inferred from homology"/>
<keyword evidence="8" id="KW-1133">Transmembrane helix</keyword>
<dbReference type="Proteomes" id="UP000232323">
    <property type="component" value="Unassembled WGS sequence"/>
</dbReference>
<evidence type="ECO:0000256" key="1">
    <source>
        <dbReference type="ARBA" id="ARBA00022723"/>
    </source>
</evidence>
<dbReference type="GO" id="GO:0046872">
    <property type="term" value="F:metal ion binding"/>
    <property type="evidence" value="ECO:0007669"/>
    <property type="project" value="UniProtKB-KW"/>
</dbReference>
<dbReference type="GO" id="GO:0007165">
    <property type="term" value="P:signal transduction"/>
    <property type="evidence" value="ECO:0007669"/>
    <property type="project" value="InterPro"/>
</dbReference>
<dbReference type="PROSITE" id="PS51845">
    <property type="entry name" value="PDEASE_I_2"/>
    <property type="match status" value="1"/>
</dbReference>
<dbReference type="GO" id="GO:0004114">
    <property type="term" value="F:3',5'-cyclic-nucleotide phosphodiesterase activity"/>
    <property type="evidence" value="ECO:0007669"/>
    <property type="project" value="InterPro"/>
</dbReference>
<evidence type="ECO:0000256" key="4">
    <source>
        <dbReference type="PIRSR" id="PIRSR623088-2"/>
    </source>
</evidence>
<feature type="binding site" evidence="5">
    <location>
        <position position="322"/>
    </location>
    <ligand>
        <name>Zn(2+)</name>
        <dbReference type="ChEBI" id="CHEBI:29105"/>
        <label>1</label>
    </ligand>
</feature>
<sequence length="655" mass="72482">MQDLKIAQRYGSSSCRSVIAAVSHSFLADPVSAQVKVSPGVTWTTLDVLPHSGSWRPSWELPLMIVLPPIMLLVVTLLISYFYVADQGRIRMQIEISSEAYDATAWLNGGSLSKPRASLGSDASDRDDDKGGGKGLMSVTNTPAEHILNLVSTLLAGKMPSLDDVLAIRQAVEEHRDMYAAPAAQLSEMETQMSSDVAMSLLTMIEQVPGERSVRPTLGRMLGRSTAIKRRDLEKIDFGMFILFSEHVQELLVSACSDLAFDINALREATNNRALYILALYILTVDTNVAGELDLDASKVSNFLTRIEEQYSKHNSYHHSTHAADVLQMLHVMVKNTLRRRAFIDTALTQLGYIMAAVVHDVDHYGVNNDFLISSRNDIALLYNDRSPMESHHCSQAFMTLYKADDCDFTSSLPPADQRTLRSLVIDLVLATDMKQHFNIFSQFTASTRLSTERTSELLTAQSAVGGQHEDLERGSGGRGDTTLLASRAPSQIRVSARKASQSMRAPSRLFHRVPSRLTSSVRRVASPMVYRPKDAGDRLLGLQTALKVADISSICRPLQVAIKSIHGLEEFFSQGDKERDLGMSITPLCDRSKAGVSKAQKGFIDFIAMPLVHNFVRVFTECEPLLTQLKQNYAAFEMALTHASDEEECYNRST</sequence>
<keyword evidence="8" id="KW-0812">Transmembrane</keyword>
<dbReference type="Pfam" id="PF00233">
    <property type="entry name" value="PDEase_I"/>
    <property type="match status" value="1"/>
</dbReference>
<protein>
    <recommendedName>
        <fullName evidence="6">Phosphodiesterase</fullName>
        <ecNumber evidence="6">3.1.4.-</ecNumber>
    </recommendedName>
</protein>
<reference evidence="10 11" key="1">
    <citation type="submission" date="2017-08" db="EMBL/GenBank/DDBJ databases">
        <title>Acidophilic green algal genome provides insights into adaptation to an acidic environment.</title>
        <authorList>
            <person name="Hirooka S."/>
            <person name="Hirose Y."/>
            <person name="Kanesaki Y."/>
            <person name="Higuchi S."/>
            <person name="Fujiwara T."/>
            <person name="Onuma R."/>
            <person name="Era A."/>
            <person name="Ohbayashi R."/>
            <person name="Uzuka A."/>
            <person name="Nozaki H."/>
            <person name="Yoshikawa H."/>
            <person name="Miyagishima S.Y."/>
        </authorList>
    </citation>
    <scope>NUCLEOTIDE SEQUENCE [LARGE SCALE GENOMIC DNA]</scope>
    <source>
        <strain evidence="10 11">NIES-2499</strain>
    </source>
</reference>
<keyword evidence="11" id="KW-1185">Reference proteome</keyword>
<keyword evidence="1 5" id="KW-0479">Metal-binding</keyword>
<dbReference type="CDD" id="cd00077">
    <property type="entry name" value="HDc"/>
    <property type="match status" value="1"/>
</dbReference>
<dbReference type="InterPro" id="IPR002073">
    <property type="entry name" value="PDEase_catalytic_dom"/>
</dbReference>
<evidence type="ECO:0000313" key="11">
    <source>
        <dbReference type="Proteomes" id="UP000232323"/>
    </source>
</evidence>
<feature type="binding site" evidence="4">
    <location>
        <position position="601"/>
    </location>
    <ligand>
        <name>AMP</name>
        <dbReference type="ChEBI" id="CHEBI:456215"/>
    </ligand>
</feature>
<evidence type="ECO:0000256" key="7">
    <source>
        <dbReference type="SAM" id="MobiDB-lite"/>
    </source>
</evidence>
<dbReference type="PANTHER" id="PTHR11347">
    <property type="entry name" value="CYCLIC NUCLEOTIDE PHOSPHODIESTERASE"/>
    <property type="match status" value="1"/>
</dbReference>
<dbReference type="EC" id="3.1.4.-" evidence="6"/>
<dbReference type="OrthoDB" id="541199at2759"/>
<feature type="region of interest" description="Disordered" evidence="7">
    <location>
        <begin position="115"/>
        <end position="138"/>
    </location>
</feature>
<accession>A0A250WTP3</accession>
<feature type="binding site" evidence="4">
    <location>
        <begin position="318"/>
        <end position="322"/>
    </location>
    <ligand>
        <name>AMP</name>
        <dbReference type="ChEBI" id="CHEBI:456215"/>
    </ligand>
</feature>
<evidence type="ECO:0000256" key="3">
    <source>
        <dbReference type="PIRSR" id="PIRSR623088-1"/>
    </source>
</evidence>
<gene>
    <name evidence="10" type="ORF">CEUSTIGMA_g1640.t1</name>
</gene>
<comment type="similarity">
    <text evidence="6">Belongs to the cyclic nucleotide phosphodiesterase family.</text>
</comment>
<evidence type="ECO:0000313" key="10">
    <source>
        <dbReference type="EMBL" id="GAX74191.1"/>
    </source>
</evidence>
<dbReference type="InterPro" id="IPR036971">
    <property type="entry name" value="PDEase_catalytic_dom_sf"/>
</dbReference>
<dbReference type="Gene3D" id="1.10.1300.10">
    <property type="entry name" value="3'5'-cyclic nucleotide phosphodiesterase, catalytic domain"/>
    <property type="match status" value="1"/>
</dbReference>
<feature type="binding site" evidence="5">
    <location>
        <position position="551"/>
    </location>
    <ligand>
        <name>Zn(2+)</name>
        <dbReference type="ChEBI" id="CHEBI:29105"/>
        <label>1</label>
    </ligand>
</feature>
<feature type="binding site" evidence="5">
    <location>
        <position position="361"/>
    </location>
    <ligand>
        <name>Zn(2+)</name>
        <dbReference type="ChEBI" id="CHEBI:29105"/>
        <label>2</label>
    </ligand>
</feature>
<comment type="cofactor">
    <cofactor evidence="6">
        <name>a divalent metal cation</name>
        <dbReference type="ChEBI" id="CHEBI:60240"/>
    </cofactor>
    <text evidence="6">Binds 2 divalent metal cations per subunit. Site 1 may preferentially bind zinc ions, while site 2 has a preference for magnesium and/or manganese ions.</text>
</comment>